<dbReference type="InterPro" id="IPR025714">
    <property type="entry name" value="Methyltranfer_dom"/>
</dbReference>
<dbReference type="SUPFAM" id="SSF53335">
    <property type="entry name" value="S-adenosyl-L-methionine-dependent methyltransferases"/>
    <property type="match status" value="1"/>
</dbReference>
<dbReference type="PANTHER" id="PTHR43861:SF1">
    <property type="entry name" value="TRANS-ACONITATE 2-METHYLTRANSFERASE"/>
    <property type="match status" value="1"/>
</dbReference>
<evidence type="ECO:0000313" key="4">
    <source>
        <dbReference type="WBParaSite" id="TCONS_00001663.p1"/>
    </source>
</evidence>
<reference evidence="3" key="1">
    <citation type="submission" date="2015-08" db="UniProtKB">
        <authorList>
            <consortium name="WormBaseParasite"/>
        </authorList>
    </citation>
    <scope>IDENTIFICATION</scope>
</reference>
<dbReference type="STRING" id="6248.A0A0K0E7J1"/>
<evidence type="ECO:0000313" key="2">
    <source>
        <dbReference type="Proteomes" id="UP000035681"/>
    </source>
</evidence>
<evidence type="ECO:0000259" key="1">
    <source>
        <dbReference type="Pfam" id="PF13847"/>
    </source>
</evidence>
<proteinExistence type="predicted"/>
<dbReference type="WBParaSite" id="SSTP_0000546700.1">
    <property type="protein sequence ID" value="SSTP_0000546700.1"/>
    <property type="gene ID" value="SSTP_0000546700"/>
</dbReference>
<name>A0A0K0E7J1_STRER</name>
<keyword evidence="2" id="KW-1185">Reference proteome</keyword>
<dbReference type="WBParaSite" id="TCONS_00001663.p1">
    <property type="protein sequence ID" value="TCONS_00001663.p1"/>
    <property type="gene ID" value="XLOC_001541"/>
</dbReference>
<evidence type="ECO:0000313" key="3">
    <source>
        <dbReference type="WBParaSite" id="SSTP_0000546700.1"/>
    </source>
</evidence>
<protein>
    <submittedName>
        <fullName evidence="3 4">Methyltranfer_dom domain-containing protein</fullName>
    </submittedName>
</protein>
<dbReference type="InterPro" id="IPR029063">
    <property type="entry name" value="SAM-dependent_MTases_sf"/>
</dbReference>
<accession>A0A0K0E7J1</accession>
<sequence length="251" mass="28736">MSKSQFPAKEYSNLQREWIGRDCIVTPSILNVLVDSGIIKDKDIIDIGCGNGHYSYDMLKWKAKSVHGIDRSIDMINQAKNTYNKEGLSFECLSILDMEYEEKYDICVAFFVMEFNNTIDDLFESFKRIQKCLKKGGKFIAIIPNGISNFNPTKEEGQKFGASWEVNLLTKRYDGEKLKVNFYNNNGDVIGNAPVTFFFKETYIEGALKAGFKKVEFQNMTISEEGIKKYGKEFFNSYLNPPKNVILMATN</sequence>
<organism evidence="3">
    <name type="scientific">Strongyloides stercoralis</name>
    <name type="common">Threadworm</name>
    <dbReference type="NCBI Taxonomy" id="6248"/>
    <lineage>
        <taxon>Eukaryota</taxon>
        <taxon>Metazoa</taxon>
        <taxon>Ecdysozoa</taxon>
        <taxon>Nematoda</taxon>
        <taxon>Chromadorea</taxon>
        <taxon>Rhabditida</taxon>
        <taxon>Tylenchina</taxon>
        <taxon>Panagrolaimomorpha</taxon>
        <taxon>Strongyloidoidea</taxon>
        <taxon>Strongyloididae</taxon>
        <taxon>Strongyloides</taxon>
    </lineage>
</organism>
<feature type="domain" description="Methyltransferase" evidence="1">
    <location>
        <begin position="40"/>
        <end position="145"/>
    </location>
</feature>
<dbReference type="AlphaFoldDB" id="A0A0K0E7J1"/>
<dbReference type="Proteomes" id="UP000035681">
    <property type="component" value="Unplaced"/>
</dbReference>
<dbReference type="Gene3D" id="3.40.50.150">
    <property type="entry name" value="Vaccinia Virus protein VP39"/>
    <property type="match status" value="1"/>
</dbReference>
<dbReference type="CDD" id="cd02440">
    <property type="entry name" value="AdoMet_MTases"/>
    <property type="match status" value="1"/>
</dbReference>
<dbReference type="PANTHER" id="PTHR43861">
    <property type="entry name" value="TRANS-ACONITATE 2-METHYLTRANSFERASE-RELATED"/>
    <property type="match status" value="1"/>
</dbReference>
<dbReference type="Pfam" id="PF13847">
    <property type="entry name" value="Methyltransf_31"/>
    <property type="match status" value="1"/>
</dbReference>